<keyword evidence="2" id="KW-1185">Reference proteome</keyword>
<dbReference type="AlphaFoldDB" id="A0A1M7Z3Z3"/>
<accession>A0A1M7Z3Z3</accession>
<evidence type="ECO:0000313" key="1">
    <source>
        <dbReference type="EMBL" id="SHO59366.1"/>
    </source>
</evidence>
<evidence type="ECO:0000313" key="2">
    <source>
        <dbReference type="Proteomes" id="UP000184609"/>
    </source>
</evidence>
<sequence length="97" mass="11332">MVLKLPDFQIYRVKNGLNGIEERITKIYMEDLIDESSLMNLKNAVGYLEMSLEDEVFLIAKVKTKKISCNYLKLIIEKKSTSQYHTNQLKVICEWVS</sequence>
<protein>
    <submittedName>
        <fullName evidence="1">Uncharacterized protein</fullName>
    </submittedName>
</protein>
<dbReference type="STRING" id="1073327.SAMN04488108_0001"/>
<organism evidence="1 2">
    <name type="scientific">Algoriphagus zhangzhouensis</name>
    <dbReference type="NCBI Taxonomy" id="1073327"/>
    <lineage>
        <taxon>Bacteria</taxon>
        <taxon>Pseudomonadati</taxon>
        <taxon>Bacteroidota</taxon>
        <taxon>Cytophagia</taxon>
        <taxon>Cytophagales</taxon>
        <taxon>Cyclobacteriaceae</taxon>
        <taxon>Algoriphagus</taxon>
    </lineage>
</organism>
<dbReference type="Proteomes" id="UP000184609">
    <property type="component" value="Unassembled WGS sequence"/>
</dbReference>
<dbReference type="EMBL" id="FRXN01000001">
    <property type="protein sequence ID" value="SHO59366.1"/>
    <property type="molecule type" value="Genomic_DNA"/>
</dbReference>
<reference evidence="2" key="1">
    <citation type="submission" date="2016-12" db="EMBL/GenBank/DDBJ databases">
        <authorList>
            <person name="Varghese N."/>
            <person name="Submissions S."/>
        </authorList>
    </citation>
    <scope>NUCLEOTIDE SEQUENCE [LARGE SCALE GENOMIC DNA]</scope>
    <source>
        <strain evidence="2">DSM 25035</strain>
    </source>
</reference>
<proteinExistence type="predicted"/>
<gene>
    <name evidence="1" type="ORF">SAMN04488108_0001</name>
</gene>
<name>A0A1M7Z3Z3_9BACT</name>